<dbReference type="RefSeq" id="XP_062796030.1">
    <property type="nucleotide sequence ID" value="XM_062949924.1"/>
</dbReference>
<proteinExistence type="predicted"/>
<feature type="compositionally biased region" description="Polar residues" evidence="2">
    <location>
        <begin position="42"/>
        <end position="51"/>
    </location>
</feature>
<evidence type="ECO:0000313" key="3">
    <source>
        <dbReference type="EMBL" id="KAK4668016.1"/>
    </source>
</evidence>
<evidence type="ECO:0000256" key="2">
    <source>
        <dbReference type="SAM" id="MobiDB-lite"/>
    </source>
</evidence>
<feature type="compositionally biased region" description="Low complexity" evidence="2">
    <location>
        <begin position="197"/>
        <end position="218"/>
    </location>
</feature>
<keyword evidence="4" id="KW-1185">Reference proteome</keyword>
<accession>A0ABR0HJJ4</accession>
<feature type="compositionally biased region" description="Basic and acidic residues" evidence="2">
    <location>
        <begin position="504"/>
        <end position="523"/>
    </location>
</feature>
<name>A0ABR0HJJ4_9PEZI</name>
<sequence length="770" mass="87040">MQNSQSGFKIFPGGWSTWSGGYSDSVFKPTENPSPVPDQLPSKVQQRQISEPSVAHELHPPTIPSVRTKRGDTPHPAFSATPPPVMDDISDRDTPAASIEGPESSTPPYMDSDDDRKMIRNTNEPSPLIQFLTMNVIQPPTPRATTRIKQSASMDHSNPMYPFTPALSTYVAPSTSAVPSTFAAPSHFVAPSAFHAPSPSVTPSTSTDSVSTTKSNSSTMKARLSALKESHLSVKLITNHFESQYRLSRFSSITPTIPKWLNLRETAQQLARLPLTNGKTYKLPIRRATRETAPLVKTWRANHATWREAFNTNGKMPWMGTRSELFAIEVVEKRSWGGMPRFITRAFEDEGVQLGWIFDHDYVETVEPTGEGWENVPEFWKGARIFDAVWRVLYMKVTKGKVLRLGFEDDLTELVREVVVSGSWREVVEEGSVSSENSLEVGDEVVVQEEVGVVEEMEVGQKETQLQERVQEERTQEERAQEERAQEEKLQERRRLDAKRKREKRQEEKKRQEKMREKQDSQSERIGGTQNEHRNTSITHQQTPPAPQPPPSTAVNCWPMLKKEMMDPVKEVLRDIMPSALGKRQLQEDTEDDDDATSVAPRKKQKTVQHVDTAEQVNLPSPPKGSETPPAKVGKTVETLGDDKGEDKIEKEMLVDLVNRHNAAVSKILKLENQMEEVTNEHGAMKERLRVVVEENRILRNQMTAVFHRLELVEKSYYRGSPQSAQGSPARIQPGLRAPRQPVKTEQQRNDERMKGASFYEGRTYSRPSI</sequence>
<organism evidence="3 4">
    <name type="scientific">Podospora pseudoanserina</name>
    <dbReference type="NCBI Taxonomy" id="2609844"/>
    <lineage>
        <taxon>Eukaryota</taxon>
        <taxon>Fungi</taxon>
        <taxon>Dikarya</taxon>
        <taxon>Ascomycota</taxon>
        <taxon>Pezizomycotina</taxon>
        <taxon>Sordariomycetes</taxon>
        <taxon>Sordariomycetidae</taxon>
        <taxon>Sordariales</taxon>
        <taxon>Podosporaceae</taxon>
        <taxon>Podospora</taxon>
    </lineage>
</organism>
<feature type="region of interest" description="Disordered" evidence="2">
    <location>
        <begin position="457"/>
        <end position="641"/>
    </location>
</feature>
<gene>
    <name evidence="3" type="ORF">QC764_702640</name>
</gene>
<comment type="caution">
    <text evidence="3">The sequence shown here is derived from an EMBL/GenBank/DDBJ whole genome shotgun (WGS) entry which is preliminary data.</text>
</comment>
<feature type="region of interest" description="Disordered" evidence="2">
    <location>
        <begin position="1"/>
        <end position="111"/>
    </location>
</feature>
<protein>
    <submittedName>
        <fullName evidence="3">Uncharacterized protein</fullName>
    </submittedName>
</protein>
<feature type="region of interest" description="Disordered" evidence="2">
    <location>
        <begin position="196"/>
        <end position="218"/>
    </location>
</feature>
<dbReference type="GeneID" id="87970789"/>
<feature type="compositionally biased region" description="Basic and acidic residues" evidence="2">
    <location>
        <begin position="561"/>
        <end position="574"/>
    </location>
</feature>
<feature type="coiled-coil region" evidence="1">
    <location>
        <begin position="661"/>
        <end position="688"/>
    </location>
</feature>
<evidence type="ECO:0000313" key="4">
    <source>
        <dbReference type="Proteomes" id="UP001323617"/>
    </source>
</evidence>
<dbReference type="Proteomes" id="UP001323617">
    <property type="component" value="Unassembled WGS sequence"/>
</dbReference>
<keyword evidence="1" id="KW-0175">Coiled coil</keyword>
<feature type="compositionally biased region" description="Basic and acidic residues" evidence="2">
    <location>
        <begin position="746"/>
        <end position="755"/>
    </location>
</feature>
<reference evidence="3 4" key="1">
    <citation type="journal article" date="2023" name="bioRxiv">
        <title>High-quality genome assemblies of four members of thePodospora anserinaspecies complex.</title>
        <authorList>
            <person name="Ament-Velasquez S.L."/>
            <person name="Vogan A.A."/>
            <person name="Wallerman O."/>
            <person name="Hartmann F."/>
            <person name="Gautier V."/>
            <person name="Silar P."/>
            <person name="Giraud T."/>
            <person name="Johannesson H."/>
        </authorList>
    </citation>
    <scope>NUCLEOTIDE SEQUENCE [LARGE SCALE GENOMIC DNA]</scope>
    <source>
        <strain evidence="3 4">CBS 124.78</strain>
    </source>
</reference>
<feature type="compositionally biased region" description="Basic and acidic residues" evidence="2">
    <location>
        <begin position="459"/>
        <end position="495"/>
    </location>
</feature>
<feature type="region of interest" description="Disordered" evidence="2">
    <location>
        <begin position="720"/>
        <end position="770"/>
    </location>
</feature>
<evidence type="ECO:0000256" key="1">
    <source>
        <dbReference type="SAM" id="Coils"/>
    </source>
</evidence>
<dbReference type="EMBL" id="JAFFHC010000008">
    <property type="protein sequence ID" value="KAK4668016.1"/>
    <property type="molecule type" value="Genomic_DNA"/>
</dbReference>